<dbReference type="EMBL" id="UINC01060703">
    <property type="protein sequence ID" value="SVB85488.1"/>
    <property type="molecule type" value="Genomic_DNA"/>
</dbReference>
<keyword evidence="1" id="KW-0472">Membrane</keyword>
<evidence type="ECO:0000313" key="2">
    <source>
        <dbReference type="EMBL" id="SVB85488.1"/>
    </source>
</evidence>
<proteinExistence type="predicted"/>
<keyword evidence="1" id="KW-1133">Transmembrane helix</keyword>
<organism evidence="2">
    <name type="scientific">marine metagenome</name>
    <dbReference type="NCBI Taxonomy" id="408172"/>
    <lineage>
        <taxon>unclassified sequences</taxon>
        <taxon>metagenomes</taxon>
        <taxon>ecological metagenomes</taxon>
    </lineage>
</organism>
<sequence>MSQGDLWMWVGGFIVLVACWKLVKEHY</sequence>
<gene>
    <name evidence="2" type="ORF">METZ01_LOCUS238342</name>
</gene>
<keyword evidence="1" id="KW-0812">Transmembrane</keyword>
<dbReference type="AlphaFoldDB" id="A0A382HDU4"/>
<protein>
    <submittedName>
        <fullName evidence="2">Uncharacterized protein</fullName>
    </submittedName>
</protein>
<reference evidence="2" key="1">
    <citation type="submission" date="2018-05" db="EMBL/GenBank/DDBJ databases">
        <authorList>
            <person name="Lanie J.A."/>
            <person name="Ng W.-L."/>
            <person name="Kazmierczak K.M."/>
            <person name="Andrzejewski T.M."/>
            <person name="Davidsen T.M."/>
            <person name="Wayne K.J."/>
            <person name="Tettelin H."/>
            <person name="Glass J.I."/>
            <person name="Rusch D."/>
            <person name="Podicherti R."/>
            <person name="Tsui H.-C.T."/>
            <person name="Winkler M.E."/>
        </authorList>
    </citation>
    <scope>NUCLEOTIDE SEQUENCE</scope>
</reference>
<name>A0A382HDU4_9ZZZZ</name>
<feature type="transmembrane region" description="Helical" evidence="1">
    <location>
        <begin position="6"/>
        <end position="23"/>
    </location>
</feature>
<evidence type="ECO:0000256" key="1">
    <source>
        <dbReference type="SAM" id="Phobius"/>
    </source>
</evidence>
<accession>A0A382HDU4</accession>